<feature type="region of interest" description="Disordered" evidence="1">
    <location>
        <begin position="377"/>
        <end position="462"/>
    </location>
</feature>
<gene>
    <name evidence="2" type="ORF">NKR19_g4531</name>
</gene>
<feature type="compositionally biased region" description="Basic and acidic residues" evidence="1">
    <location>
        <begin position="1029"/>
        <end position="1040"/>
    </location>
</feature>
<feature type="compositionally biased region" description="Polar residues" evidence="1">
    <location>
        <begin position="737"/>
        <end position="749"/>
    </location>
</feature>
<feature type="compositionally biased region" description="Polar residues" evidence="1">
    <location>
        <begin position="124"/>
        <end position="135"/>
    </location>
</feature>
<feature type="compositionally biased region" description="Polar residues" evidence="1">
    <location>
        <begin position="683"/>
        <end position="694"/>
    </location>
</feature>
<comment type="caution">
    <text evidence="2">The sequence shown here is derived from an EMBL/GenBank/DDBJ whole genome shotgun (WGS) entry which is preliminary data.</text>
</comment>
<sequence length="1246" mass="134088">MVDAGTYSAVTQGDDDTRTDGASTASPASVSATTTSPSAFLSLSEYALTPLSMVGSDLSYPDGSDDGFFKPDDEHSSSRFHGVSPSRSTAADMGRRNTASQPVSRSPSVRTVSSSGVAACHLSPNPNGRSGSCSGSVAALEATAERFTSTSSIDDAIRRAHEELKRSDSRRSSVLRACSGTAERDNETSALQNLQSQLAALSRQNSIVGINSAARLGGYSPAAYVMSPTNSIKNGSGRFRSVSKASSLGVPSTSGNVDTFDLSEASNAERFPSFLSRHGPGKGSVRSVVSSKQSLVDIAEAEPPMTLTLDALDEADRAEEAGEESEDEDTIRAIAHQHVEEDLDQDPDGDETETPQAEVLKPMLDHDFLNFSAPGALQIHEPGSFDDYGFHEPQEHARPPSAGSGTTYERNAFGDFDGVHCDPDTADFPGPPEPDFPPPPPPSQKRMSRPLSTLPPRPQSYFDMQTGQQMLYYPARVPAMLNLPPKLAKSKKPDRQKVRSQVLSVMPLEARDSRVWLPDPVAERSEPFMSGAVDENVAPAEPSPARASFIADAEPGASQTGSFHGQSAQEANAALSPGKQEREIKRPQRLTDARKSQMPGAVGDLPPQLRASVFFDLPEEPPKIVVKDHSAMATLDSILDASASAPVSAFIDHAFAGTLGSEVYGVEKKKKRKSNADFGIPEQRSQSSLAVLQTQDNKKRGSFLSLLAHTRKSSENLGADRRSTSYGVGDGAPSPSVEGSSRDGNSPNPHQGPFSPSLLDPDSDEEPDKEAEKKEEDEDDESSDEDLDNVYQGRPTTLLAELQIRKQRNKMRTRPVHKVYPNGLHSTLLELDTVAEVERSMRKGKKVNLAWEDPSTNPDLMEEEDDEEVPLAMLAAARAAAAAKGVNKSTLDVGVIMDEVNRPLGLMERRELEENEPLSRRRDRIQGRAPRETLNLETMQKRMTQLSLVHGGAGLKSQSRLALPLHNSSYGTAGSAAASIRSAEPQPEPEVEGETLAQRRKRLQGDTLPTARPVSGTFSVELLEQFGGDEDKATKDKGKEAAAAPVGEQEGETLGQRRRRLQAEREAREREIASKTAGDHRISRRMSMADILTAHPLEPPQGVVNPRELERQRLEAVAAQKQRDHDLRLAAMRSQMPQTLPTASVGAFQGGYMGGQFNDGLAGGLGSGRSLAYGRGPGVPPLQRMSTLPAAYGGNVQQPVYGAAMTMTGVDGPYGMGYPQGFGFGGMPPTQGQLDMVERWRQSIRP</sequence>
<feature type="compositionally biased region" description="Pro residues" evidence="1">
    <location>
        <begin position="429"/>
        <end position="443"/>
    </location>
</feature>
<feature type="region of interest" description="Disordered" evidence="1">
    <location>
        <begin position="54"/>
        <end position="135"/>
    </location>
</feature>
<evidence type="ECO:0000256" key="1">
    <source>
        <dbReference type="SAM" id="MobiDB-lite"/>
    </source>
</evidence>
<feature type="region of interest" description="Disordered" evidence="1">
    <location>
        <begin position="714"/>
        <end position="796"/>
    </location>
</feature>
<feature type="compositionally biased region" description="Basic and acidic residues" evidence="1">
    <location>
        <begin position="579"/>
        <end position="595"/>
    </location>
</feature>
<feature type="compositionally biased region" description="Basic and acidic residues" evidence="1">
    <location>
        <begin position="388"/>
        <end position="398"/>
    </location>
</feature>
<feature type="region of interest" description="Disordered" evidence="1">
    <location>
        <begin position="670"/>
        <end position="694"/>
    </location>
</feature>
<feature type="compositionally biased region" description="Low complexity" evidence="1">
    <location>
        <begin position="100"/>
        <end position="117"/>
    </location>
</feature>
<feature type="region of interest" description="Disordered" evidence="1">
    <location>
        <begin position="1027"/>
        <end position="1084"/>
    </location>
</feature>
<feature type="region of interest" description="Disordered" evidence="1">
    <location>
        <begin position="1"/>
        <end position="36"/>
    </location>
</feature>
<feature type="region of interest" description="Disordered" evidence="1">
    <location>
        <begin position="970"/>
        <end position="996"/>
    </location>
</feature>
<feature type="compositionally biased region" description="Low complexity" evidence="1">
    <location>
        <begin position="970"/>
        <end position="979"/>
    </location>
</feature>
<feature type="compositionally biased region" description="Basic and acidic residues" evidence="1">
    <location>
        <begin position="67"/>
        <end position="77"/>
    </location>
</feature>
<feature type="compositionally biased region" description="Acidic residues" evidence="1">
    <location>
        <begin position="761"/>
        <end position="788"/>
    </location>
</feature>
<evidence type="ECO:0000313" key="3">
    <source>
        <dbReference type="Proteomes" id="UP001174691"/>
    </source>
</evidence>
<name>A0AA38VV95_9PEZI</name>
<dbReference type="AlphaFoldDB" id="A0AA38VV95"/>
<feature type="region of interest" description="Disordered" evidence="1">
    <location>
        <begin position="164"/>
        <end position="184"/>
    </location>
</feature>
<dbReference type="Proteomes" id="UP001174691">
    <property type="component" value="Unassembled WGS sequence"/>
</dbReference>
<accession>A0AA38VV95</accession>
<feature type="compositionally biased region" description="Basic and acidic residues" evidence="1">
    <location>
        <begin position="1061"/>
        <end position="1081"/>
    </location>
</feature>
<dbReference type="EMBL" id="JANBVN010000057">
    <property type="protein sequence ID" value="KAJ9152266.1"/>
    <property type="molecule type" value="Genomic_DNA"/>
</dbReference>
<evidence type="ECO:0000313" key="2">
    <source>
        <dbReference type="EMBL" id="KAJ9152266.1"/>
    </source>
</evidence>
<feature type="compositionally biased region" description="Polar residues" evidence="1">
    <location>
        <begin position="557"/>
        <end position="570"/>
    </location>
</feature>
<organism evidence="2 3">
    <name type="scientific">Coniochaeta hoffmannii</name>
    <dbReference type="NCBI Taxonomy" id="91930"/>
    <lineage>
        <taxon>Eukaryota</taxon>
        <taxon>Fungi</taxon>
        <taxon>Dikarya</taxon>
        <taxon>Ascomycota</taxon>
        <taxon>Pezizomycotina</taxon>
        <taxon>Sordariomycetes</taxon>
        <taxon>Sordariomycetidae</taxon>
        <taxon>Coniochaetales</taxon>
        <taxon>Coniochaetaceae</taxon>
        <taxon>Coniochaeta</taxon>
    </lineage>
</organism>
<protein>
    <submittedName>
        <fullName evidence="2">Uncharacterized protein</fullName>
    </submittedName>
</protein>
<reference evidence="2" key="1">
    <citation type="submission" date="2022-07" db="EMBL/GenBank/DDBJ databases">
        <title>Fungi with potential for degradation of polypropylene.</title>
        <authorList>
            <person name="Gostincar C."/>
        </authorList>
    </citation>
    <scope>NUCLEOTIDE SEQUENCE</scope>
    <source>
        <strain evidence="2">EXF-13287</strain>
    </source>
</reference>
<keyword evidence="3" id="KW-1185">Reference proteome</keyword>
<feature type="region of interest" description="Disordered" evidence="1">
    <location>
        <begin position="555"/>
        <end position="605"/>
    </location>
</feature>
<feature type="compositionally biased region" description="Basic and acidic residues" evidence="1">
    <location>
        <begin position="714"/>
        <end position="723"/>
    </location>
</feature>
<feature type="compositionally biased region" description="Low complexity" evidence="1">
    <location>
        <begin position="22"/>
        <end position="36"/>
    </location>
</feature>
<proteinExistence type="predicted"/>